<keyword evidence="1" id="KW-0472">Membrane</keyword>
<name>A0A3S5C7C7_9PLAT</name>
<dbReference type="AlphaFoldDB" id="A0A3S5C7C7"/>
<keyword evidence="1" id="KW-0812">Transmembrane</keyword>
<evidence type="ECO:0000256" key="1">
    <source>
        <dbReference type="SAM" id="Phobius"/>
    </source>
</evidence>
<dbReference type="EMBL" id="CAAALY010263913">
    <property type="protein sequence ID" value="VEL40163.1"/>
    <property type="molecule type" value="Genomic_DNA"/>
</dbReference>
<reference evidence="2" key="1">
    <citation type="submission" date="2018-11" db="EMBL/GenBank/DDBJ databases">
        <authorList>
            <consortium name="Pathogen Informatics"/>
        </authorList>
    </citation>
    <scope>NUCLEOTIDE SEQUENCE</scope>
</reference>
<keyword evidence="3" id="KW-1185">Reference proteome</keyword>
<proteinExistence type="predicted"/>
<protein>
    <submittedName>
        <fullName evidence="2">Uncharacterized protein</fullName>
    </submittedName>
</protein>
<evidence type="ECO:0000313" key="3">
    <source>
        <dbReference type="Proteomes" id="UP000784294"/>
    </source>
</evidence>
<keyword evidence="1" id="KW-1133">Transmembrane helix</keyword>
<dbReference type="Proteomes" id="UP000784294">
    <property type="component" value="Unassembled WGS sequence"/>
</dbReference>
<comment type="caution">
    <text evidence="2">The sequence shown here is derived from an EMBL/GenBank/DDBJ whole genome shotgun (WGS) entry which is preliminary data.</text>
</comment>
<gene>
    <name evidence="2" type="ORF">PXEA_LOCUS33603</name>
</gene>
<evidence type="ECO:0000313" key="2">
    <source>
        <dbReference type="EMBL" id="VEL40163.1"/>
    </source>
</evidence>
<accession>A0A3S5C7C7</accession>
<feature type="transmembrane region" description="Helical" evidence="1">
    <location>
        <begin position="20"/>
        <end position="40"/>
    </location>
</feature>
<organism evidence="2 3">
    <name type="scientific">Protopolystoma xenopodis</name>
    <dbReference type="NCBI Taxonomy" id="117903"/>
    <lineage>
        <taxon>Eukaryota</taxon>
        <taxon>Metazoa</taxon>
        <taxon>Spiralia</taxon>
        <taxon>Lophotrochozoa</taxon>
        <taxon>Platyhelminthes</taxon>
        <taxon>Monogenea</taxon>
        <taxon>Polyopisthocotylea</taxon>
        <taxon>Polystomatidea</taxon>
        <taxon>Polystomatidae</taxon>
        <taxon>Protopolystoma</taxon>
    </lineage>
</organism>
<sequence length="262" mass="28458">MAQHLSVQAQELVSNPLARFIFSIILLLMTTSKIVMVVVARGKPTRVNELTHASGIVFDGRDDQCESVTQSTGLSGLALGLARLSRWHEAQAFVVQCYRLATEHAPDSQPAWQAWAMANYAVIGQLDVAKAQLDKWEQTLEQSISCTNFRVNQSSIGALDSPAIPTAPAQPPILLAPRPTSGNTTILPTLSERGPGCAGIRGQGTLDYALPRRGLQLHASRQTVSVSGRCKRCVPFVDLSIPSVCQLNQTSRYPFLSCFFLV</sequence>